<evidence type="ECO:0000313" key="4">
    <source>
        <dbReference type="RefSeq" id="XP_014668621.1"/>
    </source>
</evidence>
<organism evidence="3 4">
    <name type="scientific">Priapulus caudatus</name>
    <name type="common">Priapulid worm</name>
    <dbReference type="NCBI Taxonomy" id="37621"/>
    <lineage>
        <taxon>Eukaryota</taxon>
        <taxon>Metazoa</taxon>
        <taxon>Ecdysozoa</taxon>
        <taxon>Scalidophora</taxon>
        <taxon>Priapulida</taxon>
        <taxon>Priapulimorpha</taxon>
        <taxon>Priapulimorphida</taxon>
        <taxon>Priapulidae</taxon>
        <taxon>Priapulus</taxon>
    </lineage>
</organism>
<evidence type="ECO:0000259" key="2">
    <source>
        <dbReference type="PROSITE" id="PS51788"/>
    </source>
</evidence>
<gene>
    <name evidence="4" type="primary">LOC106809897</name>
</gene>
<accession>A0ABM1E8V0</accession>
<evidence type="ECO:0000256" key="1">
    <source>
        <dbReference type="SAM" id="SignalP"/>
    </source>
</evidence>
<feature type="signal peptide" evidence="1">
    <location>
        <begin position="1"/>
        <end position="26"/>
    </location>
</feature>
<dbReference type="Gene3D" id="2.170.150.20">
    <property type="entry name" value="Peptide methionine sulfoxide reductase"/>
    <property type="match status" value="1"/>
</dbReference>
<proteinExistence type="predicted"/>
<keyword evidence="3" id="KW-1185">Reference proteome</keyword>
<dbReference type="RefSeq" id="XP_014668621.1">
    <property type="nucleotide sequence ID" value="XM_014813135.1"/>
</dbReference>
<dbReference type="PROSITE" id="PS51788">
    <property type="entry name" value="CULT"/>
    <property type="match status" value="1"/>
</dbReference>
<dbReference type="GeneID" id="106809897"/>
<feature type="chain" id="PRO_5045704301" evidence="1">
    <location>
        <begin position="27"/>
        <end position="173"/>
    </location>
</feature>
<name>A0ABM1E8V0_PRICU</name>
<keyword evidence="1" id="KW-0732">Signal</keyword>
<protein>
    <submittedName>
        <fullName evidence="4">Uncharacterized protein LOC106809897 isoform X1</fullName>
    </submittedName>
</protein>
<feature type="domain" description="CULT" evidence="2">
    <location>
        <begin position="33"/>
        <end position="156"/>
    </location>
</feature>
<dbReference type="InterPro" id="IPR034750">
    <property type="entry name" value="CULT"/>
</dbReference>
<dbReference type="Proteomes" id="UP000695022">
    <property type="component" value="Unplaced"/>
</dbReference>
<dbReference type="CDD" id="cd15777">
    <property type="entry name" value="CRBN_C_like"/>
    <property type="match status" value="1"/>
</dbReference>
<evidence type="ECO:0000313" key="3">
    <source>
        <dbReference type="Proteomes" id="UP000695022"/>
    </source>
</evidence>
<reference evidence="4" key="1">
    <citation type="submission" date="2025-08" db="UniProtKB">
        <authorList>
            <consortium name="RefSeq"/>
        </authorList>
    </citation>
    <scope>IDENTIFICATION</scope>
</reference>
<sequence>MYSDFISHTFATLLILLLYSCKVAVGQTGDIEDEELLCRRCGHKVTSAEHLYSNKSPLALSHRNDTILGHDDTLIQLFQNAHENRFELITVKQADVYRHGVAVYDASWFPSYAWRITVCPRCGQHLGWSFEKGTEDHHSKKYVFYGLILADLLHKDCRFHNFNCIAYVLNHAM</sequence>